<dbReference type="Proteomes" id="UP000319828">
    <property type="component" value="Unassembled WGS sequence"/>
</dbReference>
<name>A0A557P6I6_9VIBR</name>
<protein>
    <submittedName>
        <fullName evidence="1">Uncharacterized protein</fullName>
    </submittedName>
</protein>
<reference evidence="1 2" key="1">
    <citation type="submission" date="2019-07" db="EMBL/GenBank/DDBJ databases">
        <title>The draft genome sequence of Vibrio algivorus M1486.</title>
        <authorList>
            <person name="Meng X."/>
        </authorList>
    </citation>
    <scope>NUCLEOTIDE SEQUENCE [LARGE SCALE GENOMIC DNA]</scope>
    <source>
        <strain evidence="1 2">M1486</strain>
    </source>
</reference>
<comment type="caution">
    <text evidence="1">The sequence shown here is derived from an EMBL/GenBank/DDBJ whole genome shotgun (WGS) entry which is preliminary data.</text>
</comment>
<accession>A0A557P6I6</accession>
<evidence type="ECO:0000313" key="1">
    <source>
        <dbReference type="EMBL" id="TVO36274.1"/>
    </source>
</evidence>
<organism evidence="1 2">
    <name type="scientific">Vibrio algivorus</name>
    <dbReference type="NCBI Taxonomy" id="1667024"/>
    <lineage>
        <taxon>Bacteria</taxon>
        <taxon>Pseudomonadati</taxon>
        <taxon>Pseudomonadota</taxon>
        <taxon>Gammaproteobacteria</taxon>
        <taxon>Vibrionales</taxon>
        <taxon>Vibrionaceae</taxon>
        <taxon>Vibrio</taxon>
    </lineage>
</organism>
<dbReference type="EMBL" id="VMKJ01000018">
    <property type="protein sequence ID" value="TVO36274.1"/>
    <property type="molecule type" value="Genomic_DNA"/>
</dbReference>
<gene>
    <name evidence="1" type="ORF">FOF44_10225</name>
</gene>
<dbReference type="RefSeq" id="WP_144388269.1">
    <property type="nucleotide sequence ID" value="NZ_CANNCB010000006.1"/>
</dbReference>
<proteinExistence type="predicted"/>
<evidence type="ECO:0000313" key="2">
    <source>
        <dbReference type="Proteomes" id="UP000319828"/>
    </source>
</evidence>
<sequence>MQYNIIFNTAPNANKETRLFLKFKTDKLQPRYKESGLIDFPTKAIPENWWLLLFQLENYHTCLNNIRAQYKEEARVYLVNHPALFIRNKKKQRIAVQNYIDEIGIILPAPLAIYTDYHQQQQALIECEWLESQPLPQHIKKPIWNTRDQLNLTELRILTEMRWRTDLRTQLTYLTCAELGRKMEVSPEILRRALASKALEPFVEVEKVQGCKTQALQFTPHGRAVFLENVKTKTCEEGDLYTRDLIDESTTINTSAPKVFPLSDYHFHAHIALVKRLTDEYKKILNNHNAIPEIRKQASLALALMDAI</sequence>
<dbReference type="AlphaFoldDB" id="A0A557P6I6"/>